<accession>A0ABS6DBH5</accession>
<dbReference type="EMBL" id="JABACJ020000036">
    <property type="protein sequence ID" value="MBU3878471.1"/>
    <property type="molecule type" value="Genomic_DNA"/>
</dbReference>
<feature type="domain" description="HTH cro/C1-type" evidence="2">
    <location>
        <begin position="10"/>
        <end position="64"/>
    </location>
</feature>
<dbReference type="PANTHER" id="PTHR46797:SF1">
    <property type="entry name" value="METHYLPHOSPHONATE SYNTHASE"/>
    <property type="match status" value="1"/>
</dbReference>
<protein>
    <submittedName>
        <fullName evidence="3">Helix-turn-helix domain-containing protein</fullName>
    </submittedName>
</protein>
<comment type="caution">
    <text evidence="3">The sequence shown here is derived from an EMBL/GenBank/DDBJ whole genome shotgun (WGS) entry which is preliminary data.</text>
</comment>
<dbReference type="PANTHER" id="PTHR46797">
    <property type="entry name" value="HTH-TYPE TRANSCRIPTIONAL REGULATOR"/>
    <property type="match status" value="1"/>
</dbReference>
<dbReference type="InterPro" id="IPR050807">
    <property type="entry name" value="TransReg_Diox_bact_type"/>
</dbReference>
<organism evidence="3 4">
    <name type="scientific">Faecalicatena faecalis</name>
    <dbReference type="NCBI Taxonomy" id="2726362"/>
    <lineage>
        <taxon>Bacteria</taxon>
        <taxon>Bacillati</taxon>
        <taxon>Bacillota</taxon>
        <taxon>Clostridia</taxon>
        <taxon>Lachnospirales</taxon>
        <taxon>Lachnospiraceae</taxon>
        <taxon>Faecalicatena</taxon>
    </lineage>
</organism>
<dbReference type="SMART" id="SM00530">
    <property type="entry name" value="HTH_XRE"/>
    <property type="match status" value="1"/>
</dbReference>
<dbReference type="Pfam" id="PF01381">
    <property type="entry name" value="HTH_3"/>
    <property type="match status" value="1"/>
</dbReference>
<dbReference type="InterPro" id="IPR001387">
    <property type="entry name" value="Cro/C1-type_HTH"/>
</dbReference>
<name>A0ABS6DBH5_9FIRM</name>
<dbReference type="Proteomes" id="UP000723714">
    <property type="component" value="Unassembled WGS sequence"/>
</dbReference>
<keyword evidence="4" id="KW-1185">Reference proteome</keyword>
<evidence type="ECO:0000313" key="3">
    <source>
        <dbReference type="EMBL" id="MBU3878471.1"/>
    </source>
</evidence>
<dbReference type="CDD" id="cd00093">
    <property type="entry name" value="HTH_XRE"/>
    <property type="match status" value="1"/>
</dbReference>
<evidence type="ECO:0000313" key="4">
    <source>
        <dbReference type="Proteomes" id="UP000723714"/>
    </source>
</evidence>
<dbReference type="PROSITE" id="PS50943">
    <property type="entry name" value="HTH_CROC1"/>
    <property type="match status" value="1"/>
</dbReference>
<proteinExistence type="predicted"/>
<reference evidence="3 4" key="1">
    <citation type="submission" date="2021-06" db="EMBL/GenBank/DDBJ databases">
        <title>Faecalicatena sp. nov. isolated from porcine feces.</title>
        <authorList>
            <person name="Oh B.S."/>
            <person name="Lee J.H."/>
        </authorList>
    </citation>
    <scope>NUCLEOTIDE SEQUENCE [LARGE SCALE GENOMIC DNA]</scope>
    <source>
        <strain evidence="3 4">AGMB00832</strain>
    </source>
</reference>
<evidence type="ECO:0000256" key="1">
    <source>
        <dbReference type="ARBA" id="ARBA00023125"/>
    </source>
</evidence>
<sequence length="201" mass="23535">MNYRLLGHNIQLIRKLKGLTQQELSDQIGINLQSLSKIERGINYPTFETLEKLTEALGVTPNELLAGELKSTAHIESDILDFLDREERLNVELAHGQYDNPLDEEEWLEYELQKLQEYISDYVHSEKRSAADLYPLKKLIQYQKFQKLLDRYDDYLCFDIFGETIEGHKHVNPYAKEIIKTMTTDEEGKISSELDYPDDFD</sequence>
<keyword evidence="1" id="KW-0238">DNA-binding</keyword>
<dbReference type="RefSeq" id="WP_216245280.1">
    <property type="nucleotide sequence ID" value="NZ_JABACJ020000036.1"/>
</dbReference>
<gene>
    <name evidence="3" type="ORF">HGO97_021965</name>
</gene>
<evidence type="ECO:0000259" key="2">
    <source>
        <dbReference type="PROSITE" id="PS50943"/>
    </source>
</evidence>